<dbReference type="Proteomes" id="UP000754883">
    <property type="component" value="Unassembled WGS sequence"/>
</dbReference>
<accession>A0A9N9UMJ6</accession>
<feature type="domain" description="Rhodopsin" evidence="8">
    <location>
        <begin position="64"/>
        <end position="305"/>
    </location>
</feature>
<comment type="caution">
    <text evidence="9">The sequence shown here is derived from an EMBL/GenBank/DDBJ whole genome shotgun (WGS) entry which is preliminary data.</text>
</comment>
<feature type="transmembrane region" description="Helical" evidence="7">
    <location>
        <begin position="122"/>
        <end position="148"/>
    </location>
</feature>
<keyword evidence="2 7" id="KW-0812">Transmembrane</keyword>
<evidence type="ECO:0000256" key="7">
    <source>
        <dbReference type="SAM" id="Phobius"/>
    </source>
</evidence>
<reference evidence="10" key="1">
    <citation type="submission" date="2019-06" db="EMBL/GenBank/DDBJ databases">
        <authorList>
            <person name="Broberg M."/>
        </authorList>
    </citation>
    <scope>NUCLEOTIDE SEQUENCE [LARGE SCALE GENOMIC DNA]</scope>
</reference>
<evidence type="ECO:0000256" key="3">
    <source>
        <dbReference type="ARBA" id="ARBA00022989"/>
    </source>
</evidence>
<dbReference type="InterPro" id="IPR049326">
    <property type="entry name" value="Rhodopsin_dom_fungi"/>
</dbReference>
<evidence type="ECO:0000256" key="1">
    <source>
        <dbReference type="ARBA" id="ARBA00004141"/>
    </source>
</evidence>
<dbReference type="OrthoDB" id="444631at2759"/>
<reference evidence="9 10" key="2">
    <citation type="submission" date="2021-10" db="EMBL/GenBank/DDBJ databases">
        <authorList>
            <person name="Piombo E."/>
        </authorList>
    </citation>
    <scope>NUCLEOTIDE SEQUENCE [LARGE SCALE GENOMIC DNA]</scope>
</reference>
<evidence type="ECO:0000256" key="4">
    <source>
        <dbReference type="ARBA" id="ARBA00023136"/>
    </source>
</evidence>
<feature type="region of interest" description="Disordered" evidence="6">
    <location>
        <begin position="358"/>
        <end position="404"/>
    </location>
</feature>
<keyword evidence="10" id="KW-1185">Reference proteome</keyword>
<evidence type="ECO:0000256" key="5">
    <source>
        <dbReference type="ARBA" id="ARBA00038359"/>
    </source>
</evidence>
<protein>
    <recommendedName>
        <fullName evidence="8">Rhodopsin domain-containing protein</fullName>
    </recommendedName>
</protein>
<dbReference type="EMBL" id="CABFNO020001473">
    <property type="protein sequence ID" value="CAG9990509.1"/>
    <property type="molecule type" value="Genomic_DNA"/>
</dbReference>
<sequence>AYQWHRSSNCTCPPPEQQEAILNGPALEPPPNVIPNFIDPPNENGLFIAILTVGLALSTLATALRVYTKLFITRSVQIEDGLLFVGFSMFVAFAYCCYDLIINGTGFFVHQWNIQIKATPNILYLVHIASSFYAVAMGCLKVAILLEWTRIFSPKGTRGWFWYSCWALLIVNALFYTGGTIAGNLSCIPHQKIWNQTLKGHCINRKALDTATAAINILSGLFILALPQKVIWSLKLSTAKKIGVSSVFAIGLFAVISAICRLAATIDYLRSPDATYYVSATALWCVAEQTCAILVFCVPIMPKAFKDNKYFRRLLTTARSSKNTSKDIKDWGSTSQQNRYREIDGGYPLDHLNQGQAAQGRYGSDEHLQGSADGTAWAQNAHIPPTKAPAKTRNAAIPSWEGGR</sequence>
<evidence type="ECO:0000313" key="10">
    <source>
        <dbReference type="Proteomes" id="UP000754883"/>
    </source>
</evidence>
<feature type="non-terminal residue" evidence="9">
    <location>
        <position position="1"/>
    </location>
</feature>
<feature type="transmembrane region" description="Helical" evidence="7">
    <location>
        <begin position="244"/>
        <end position="264"/>
    </location>
</feature>
<dbReference type="PANTHER" id="PTHR33048:SF47">
    <property type="entry name" value="INTEGRAL MEMBRANE PROTEIN-RELATED"/>
    <property type="match status" value="1"/>
</dbReference>
<organism evidence="9 10">
    <name type="scientific">Clonostachys byssicola</name>
    <dbReference type="NCBI Taxonomy" id="160290"/>
    <lineage>
        <taxon>Eukaryota</taxon>
        <taxon>Fungi</taxon>
        <taxon>Dikarya</taxon>
        <taxon>Ascomycota</taxon>
        <taxon>Pezizomycotina</taxon>
        <taxon>Sordariomycetes</taxon>
        <taxon>Hypocreomycetidae</taxon>
        <taxon>Hypocreales</taxon>
        <taxon>Bionectriaceae</taxon>
        <taxon>Clonostachys</taxon>
    </lineage>
</organism>
<proteinExistence type="inferred from homology"/>
<feature type="transmembrane region" description="Helical" evidence="7">
    <location>
        <begin position="276"/>
        <end position="301"/>
    </location>
</feature>
<evidence type="ECO:0000313" key="9">
    <source>
        <dbReference type="EMBL" id="CAG9990509.1"/>
    </source>
</evidence>
<dbReference type="AlphaFoldDB" id="A0A9N9UMJ6"/>
<dbReference type="InterPro" id="IPR052337">
    <property type="entry name" value="SAT4-like"/>
</dbReference>
<comment type="similarity">
    <text evidence="5">Belongs to the SAT4 family.</text>
</comment>
<dbReference type="PANTHER" id="PTHR33048">
    <property type="entry name" value="PTH11-LIKE INTEGRAL MEMBRANE PROTEIN (AFU_ORTHOLOGUE AFUA_5G11245)"/>
    <property type="match status" value="1"/>
</dbReference>
<keyword evidence="3 7" id="KW-1133">Transmembrane helix</keyword>
<feature type="transmembrane region" description="Helical" evidence="7">
    <location>
        <begin position="80"/>
        <end position="102"/>
    </location>
</feature>
<keyword evidence="4 7" id="KW-0472">Membrane</keyword>
<evidence type="ECO:0000256" key="2">
    <source>
        <dbReference type="ARBA" id="ARBA00022692"/>
    </source>
</evidence>
<dbReference type="GO" id="GO:0016020">
    <property type="term" value="C:membrane"/>
    <property type="evidence" value="ECO:0007669"/>
    <property type="project" value="UniProtKB-SubCell"/>
</dbReference>
<evidence type="ECO:0000259" key="8">
    <source>
        <dbReference type="Pfam" id="PF20684"/>
    </source>
</evidence>
<gene>
    <name evidence="9" type="ORF">CBYS24578_00013815</name>
</gene>
<feature type="transmembrane region" description="Helical" evidence="7">
    <location>
        <begin position="160"/>
        <end position="176"/>
    </location>
</feature>
<comment type="subcellular location">
    <subcellularLocation>
        <location evidence="1">Membrane</location>
        <topology evidence="1">Multi-pass membrane protein</topology>
    </subcellularLocation>
</comment>
<evidence type="ECO:0000256" key="6">
    <source>
        <dbReference type="SAM" id="MobiDB-lite"/>
    </source>
</evidence>
<dbReference type="Pfam" id="PF20684">
    <property type="entry name" value="Fung_rhodopsin"/>
    <property type="match status" value="1"/>
</dbReference>
<feature type="transmembrane region" description="Helical" evidence="7">
    <location>
        <begin position="213"/>
        <end position="232"/>
    </location>
</feature>
<feature type="transmembrane region" description="Helical" evidence="7">
    <location>
        <begin position="46"/>
        <end position="68"/>
    </location>
</feature>
<name>A0A9N9UMJ6_9HYPO</name>